<dbReference type="Proteomes" id="UP001163719">
    <property type="component" value="Unassembled WGS sequence"/>
</dbReference>
<evidence type="ECO:0000313" key="1">
    <source>
        <dbReference type="EMBL" id="MCW3161969.1"/>
    </source>
</evidence>
<sequence>MKKLKRNSLKTILGGKLDCRCNMITYWDGSTSGGPCATDYCSEISISCGQPECRPTLTVE</sequence>
<organism evidence="1 2">
    <name type="scientific">Chryseobacterium oryctis</name>
    <dbReference type="NCBI Taxonomy" id="2952618"/>
    <lineage>
        <taxon>Bacteria</taxon>
        <taxon>Pseudomonadati</taxon>
        <taxon>Bacteroidota</taxon>
        <taxon>Flavobacteriia</taxon>
        <taxon>Flavobacteriales</taxon>
        <taxon>Weeksellaceae</taxon>
        <taxon>Chryseobacterium group</taxon>
        <taxon>Chryseobacterium</taxon>
    </lineage>
</organism>
<dbReference type="RefSeq" id="WP_264743910.1">
    <property type="nucleotide sequence ID" value="NZ_JAPDHV010000005.1"/>
</dbReference>
<reference evidence="1" key="1">
    <citation type="submission" date="2022-10" db="EMBL/GenBank/DDBJ databases">
        <title>Chryseobacterium babae sp. nov. isolated from the gut of the beetle Oryctes rhinoceros, and Chryseobacterium kimseyorum sp. nov., isolated from a stick insect rearing cage.</title>
        <authorList>
            <person name="Shelomi M."/>
            <person name="Han C.-J."/>
            <person name="Chen W.-M."/>
            <person name="Chen H.-K."/>
            <person name="Liaw S.-J."/>
            <person name="Muhle E."/>
            <person name="Clermont D."/>
        </authorList>
    </citation>
    <scope>NUCLEOTIDE SEQUENCE</scope>
    <source>
        <strain evidence="1">WLa1L2M3</strain>
    </source>
</reference>
<proteinExistence type="predicted"/>
<evidence type="ECO:0000313" key="2">
    <source>
        <dbReference type="Proteomes" id="UP001163719"/>
    </source>
</evidence>
<comment type="caution">
    <text evidence="1">The sequence shown here is derived from an EMBL/GenBank/DDBJ whole genome shotgun (WGS) entry which is preliminary data.</text>
</comment>
<protein>
    <recommendedName>
        <fullName evidence="3">Natural product</fullName>
    </recommendedName>
</protein>
<accession>A0ABT3HQE7</accession>
<name>A0ABT3HQE7_9FLAO</name>
<gene>
    <name evidence="1" type="ORF">OH806_11905</name>
</gene>
<keyword evidence="2" id="KW-1185">Reference proteome</keyword>
<dbReference type="EMBL" id="JAPDHV010000005">
    <property type="protein sequence ID" value="MCW3161969.1"/>
    <property type="molecule type" value="Genomic_DNA"/>
</dbReference>
<evidence type="ECO:0008006" key="3">
    <source>
        <dbReference type="Google" id="ProtNLM"/>
    </source>
</evidence>